<evidence type="ECO:0000256" key="5">
    <source>
        <dbReference type="ARBA" id="ARBA00022989"/>
    </source>
</evidence>
<dbReference type="AlphaFoldDB" id="A0A0L0HQP7"/>
<protein>
    <recommendedName>
        <fullName evidence="7">Derlin</fullName>
    </recommendedName>
</protein>
<dbReference type="PANTHER" id="PTHR11009">
    <property type="entry name" value="DER1-LIKE PROTEIN, DERLIN"/>
    <property type="match status" value="1"/>
</dbReference>
<dbReference type="GeneID" id="27684857"/>
<dbReference type="eggNOG" id="KOG0858">
    <property type="taxonomic scope" value="Eukaryota"/>
</dbReference>
<dbReference type="EMBL" id="KQ257451">
    <property type="protein sequence ID" value="KND03711.1"/>
    <property type="molecule type" value="Genomic_DNA"/>
</dbReference>
<evidence type="ECO:0000256" key="2">
    <source>
        <dbReference type="ARBA" id="ARBA00008917"/>
    </source>
</evidence>
<comment type="similarity">
    <text evidence="2 7">Belongs to the derlin family.</text>
</comment>
<evidence type="ECO:0000256" key="1">
    <source>
        <dbReference type="ARBA" id="ARBA00004477"/>
    </source>
</evidence>
<evidence type="ECO:0000313" key="9">
    <source>
        <dbReference type="Proteomes" id="UP000053201"/>
    </source>
</evidence>
<dbReference type="RefSeq" id="XP_016611749.1">
    <property type="nucleotide sequence ID" value="XM_016749498.1"/>
</dbReference>
<keyword evidence="3 7" id="KW-0812">Transmembrane</keyword>
<dbReference type="FunFam" id="1.20.1540.10:FF:000016">
    <property type="entry name" value="Derlin"/>
    <property type="match status" value="1"/>
</dbReference>
<dbReference type="OrthoDB" id="1716531at2759"/>
<evidence type="ECO:0000256" key="3">
    <source>
        <dbReference type="ARBA" id="ARBA00022692"/>
    </source>
</evidence>
<reference evidence="8 9" key="1">
    <citation type="submission" date="2009-08" db="EMBL/GenBank/DDBJ databases">
        <title>The Genome Sequence of Spizellomyces punctatus strain DAOM BR117.</title>
        <authorList>
            <consortium name="The Broad Institute Genome Sequencing Platform"/>
            <person name="Russ C."/>
            <person name="Cuomo C."/>
            <person name="Shea T."/>
            <person name="Young S.K."/>
            <person name="Zeng Q."/>
            <person name="Koehrsen M."/>
            <person name="Haas B."/>
            <person name="Borodovsky M."/>
            <person name="Guigo R."/>
            <person name="Alvarado L."/>
            <person name="Berlin A."/>
            <person name="Bochicchio J."/>
            <person name="Borenstein D."/>
            <person name="Chapman S."/>
            <person name="Chen Z."/>
            <person name="Engels R."/>
            <person name="Freedman E."/>
            <person name="Gellesch M."/>
            <person name="Goldberg J."/>
            <person name="Griggs A."/>
            <person name="Gujja S."/>
            <person name="Heiman D."/>
            <person name="Hepburn T."/>
            <person name="Howarth C."/>
            <person name="Jen D."/>
            <person name="Larson L."/>
            <person name="Lewis B."/>
            <person name="Mehta T."/>
            <person name="Park D."/>
            <person name="Pearson M."/>
            <person name="Roberts A."/>
            <person name="Saif S."/>
            <person name="Shenoy N."/>
            <person name="Sisk P."/>
            <person name="Stolte C."/>
            <person name="Sykes S."/>
            <person name="Thomson T."/>
            <person name="Walk T."/>
            <person name="White J."/>
            <person name="Yandava C."/>
            <person name="Burger G."/>
            <person name="Gray M.W."/>
            <person name="Holland P.W.H."/>
            <person name="King N."/>
            <person name="Lang F.B.F."/>
            <person name="Roger A.J."/>
            <person name="Ruiz-Trillo I."/>
            <person name="Lander E."/>
            <person name="Nusbaum C."/>
        </authorList>
    </citation>
    <scope>NUCLEOTIDE SEQUENCE [LARGE SCALE GENOMIC DNA]</scope>
    <source>
        <strain evidence="8 9">DAOM BR117</strain>
    </source>
</reference>
<dbReference type="InterPro" id="IPR007599">
    <property type="entry name" value="DER1"/>
</dbReference>
<feature type="transmembrane region" description="Helical" evidence="7">
    <location>
        <begin position="147"/>
        <end position="166"/>
    </location>
</feature>
<dbReference type="Pfam" id="PF04511">
    <property type="entry name" value="DER1"/>
    <property type="match status" value="1"/>
</dbReference>
<dbReference type="InterPro" id="IPR035952">
    <property type="entry name" value="Rhomboid-like_sf"/>
</dbReference>
<sequence>MPFPIEEWYYEVPVITRTYVTAVVLTTLACQLDLVSPFHLYFNWTLIWRSRQWWRLITSFLYFGNFSLDFLFHMFFLVRYSRMLEEGSFRGRTADFLWFLLFGMLATIGMSPLLPARTSIPFLSSPLTFMLVYVWSRRNAFIRMNFLGIFTFTAPYLPWVLLGFTILLNNQWPAGDLMGLAVGHVYYFLDDVYPRMEISEGRRLLRAPEFLKRMIEI</sequence>
<evidence type="ECO:0000256" key="6">
    <source>
        <dbReference type="ARBA" id="ARBA00023136"/>
    </source>
</evidence>
<feature type="transmembrane region" description="Helical" evidence="7">
    <location>
        <begin position="53"/>
        <end position="76"/>
    </location>
</feature>
<dbReference type="GO" id="GO:0033554">
    <property type="term" value="P:cellular response to stress"/>
    <property type="evidence" value="ECO:0007669"/>
    <property type="project" value="UniProtKB-ARBA"/>
</dbReference>
<evidence type="ECO:0000256" key="4">
    <source>
        <dbReference type="ARBA" id="ARBA00022824"/>
    </source>
</evidence>
<accession>A0A0L0HQP7</accession>
<dbReference type="FunCoup" id="A0A0L0HQP7">
    <property type="interactions" value="200"/>
</dbReference>
<keyword evidence="5 7" id="KW-1133">Transmembrane helix</keyword>
<gene>
    <name evidence="8" type="ORF">SPPG_01173</name>
</gene>
<evidence type="ECO:0000256" key="7">
    <source>
        <dbReference type="RuleBase" id="RU363059"/>
    </source>
</evidence>
<dbReference type="GO" id="GO:0051603">
    <property type="term" value="P:proteolysis involved in protein catabolic process"/>
    <property type="evidence" value="ECO:0007669"/>
    <property type="project" value="UniProtKB-ARBA"/>
</dbReference>
<proteinExistence type="inferred from homology"/>
<keyword evidence="6 7" id="KW-0472">Membrane</keyword>
<feature type="transmembrane region" description="Helical" evidence="7">
    <location>
        <begin position="96"/>
        <end position="113"/>
    </location>
</feature>
<organism evidence="8 9">
    <name type="scientific">Spizellomyces punctatus (strain DAOM BR117)</name>
    <dbReference type="NCBI Taxonomy" id="645134"/>
    <lineage>
        <taxon>Eukaryota</taxon>
        <taxon>Fungi</taxon>
        <taxon>Fungi incertae sedis</taxon>
        <taxon>Chytridiomycota</taxon>
        <taxon>Chytridiomycota incertae sedis</taxon>
        <taxon>Chytridiomycetes</taxon>
        <taxon>Spizellomycetales</taxon>
        <taxon>Spizellomycetaceae</taxon>
        <taxon>Spizellomyces</taxon>
    </lineage>
</organism>
<dbReference type="VEuPathDB" id="FungiDB:SPPG_01173"/>
<comment type="function">
    <text evidence="7">May be involved in the degradation of misfolded endoplasmic reticulum (ER) luminal proteins.</text>
</comment>
<dbReference type="RefSeq" id="XP_016611750.1">
    <property type="nucleotide sequence ID" value="XM_016749499.1"/>
</dbReference>
<comment type="caution">
    <text evidence="7">Lacks conserved residue(s) required for the propagation of feature annotation.</text>
</comment>
<keyword evidence="4 7" id="KW-0256">Endoplasmic reticulum</keyword>
<name>A0A0L0HQP7_SPIPD</name>
<dbReference type="GO" id="GO:0005789">
    <property type="term" value="C:endoplasmic reticulum membrane"/>
    <property type="evidence" value="ECO:0007669"/>
    <property type="project" value="UniProtKB-SubCell"/>
</dbReference>
<dbReference type="STRING" id="645134.A0A0L0HQP7"/>
<dbReference type="SUPFAM" id="SSF144091">
    <property type="entry name" value="Rhomboid-like"/>
    <property type="match status" value="1"/>
</dbReference>
<comment type="subcellular location">
    <subcellularLocation>
        <location evidence="1 7">Endoplasmic reticulum membrane</location>
        <topology evidence="1 7">Multi-pass membrane protein</topology>
    </subcellularLocation>
</comment>
<dbReference type="OMA" id="FKSQYWR"/>
<evidence type="ECO:0000313" key="8">
    <source>
        <dbReference type="EMBL" id="KND03711.1"/>
    </source>
</evidence>
<dbReference type="EMBL" id="KQ257451">
    <property type="protein sequence ID" value="KND03710.1"/>
    <property type="molecule type" value="Genomic_DNA"/>
</dbReference>
<dbReference type="Proteomes" id="UP000053201">
    <property type="component" value="Unassembled WGS sequence"/>
</dbReference>
<keyword evidence="9" id="KW-1185">Reference proteome</keyword>